<feature type="compositionally biased region" description="Polar residues" evidence="1">
    <location>
        <begin position="77"/>
        <end position="88"/>
    </location>
</feature>
<proteinExistence type="predicted"/>
<dbReference type="EMBL" id="CM004477">
    <property type="protein sequence ID" value="OCT73842.1"/>
    <property type="molecule type" value="Genomic_DNA"/>
</dbReference>
<organism evidence="2 3">
    <name type="scientific">Xenopus laevis</name>
    <name type="common">African clawed frog</name>
    <dbReference type="NCBI Taxonomy" id="8355"/>
    <lineage>
        <taxon>Eukaryota</taxon>
        <taxon>Metazoa</taxon>
        <taxon>Chordata</taxon>
        <taxon>Craniata</taxon>
        <taxon>Vertebrata</taxon>
        <taxon>Euteleostomi</taxon>
        <taxon>Amphibia</taxon>
        <taxon>Batrachia</taxon>
        <taxon>Anura</taxon>
        <taxon>Pipoidea</taxon>
        <taxon>Pipidae</taxon>
        <taxon>Xenopodinae</taxon>
        <taxon>Xenopus</taxon>
        <taxon>Xenopus</taxon>
    </lineage>
</organism>
<dbReference type="Proteomes" id="UP000694892">
    <property type="component" value="Chromosome 6S"/>
</dbReference>
<evidence type="ECO:0000313" key="3">
    <source>
        <dbReference type="Proteomes" id="UP000694892"/>
    </source>
</evidence>
<evidence type="ECO:0000256" key="1">
    <source>
        <dbReference type="SAM" id="MobiDB-lite"/>
    </source>
</evidence>
<accession>A0A974CJ48</accession>
<reference evidence="3" key="1">
    <citation type="journal article" date="2016" name="Nature">
        <title>Genome evolution in the allotetraploid frog Xenopus laevis.</title>
        <authorList>
            <person name="Session A.M."/>
            <person name="Uno Y."/>
            <person name="Kwon T."/>
            <person name="Chapman J.A."/>
            <person name="Toyoda A."/>
            <person name="Takahashi S."/>
            <person name="Fukui A."/>
            <person name="Hikosaka A."/>
            <person name="Suzuki A."/>
            <person name="Kondo M."/>
            <person name="van Heeringen S.J."/>
            <person name="Quigley I."/>
            <person name="Heinz S."/>
            <person name="Ogino H."/>
            <person name="Ochi H."/>
            <person name="Hellsten U."/>
            <person name="Lyons J.B."/>
            <person name="Simakov O."/>
            <person name="Putnam N."/>
            <person name="Stites J."/>
            <person name="Kuroki Y."/>
            <person name="Tanaka T."/>
            <person name="Michiue T."/>
            <person name="Watanabe M."/>
            <person name="Bogdanovic O."/>
            <person name="Lister R."/>
            <person name="Georgiou G."/>
            <person name="Paranjpe S.S."/>
            <person name="van Kruijsbergen I."/>
            <person name="Shu S."/>
            <person name="Carlson J."/>
            <person name="Kinoshita T."/>
            <person name="Ohta Y."/>
            <person name="Mawaribuchi S."/>
            <person name="Jenkins J."/>
            <person name="Grimwood J."/>
            <person name="Schmutz J."/>
            <person name="Mitros T."/>
            <person name="Mozaffari S.V."/>
            <person name="Suzuki Y."/>
            <person name="Haramoto Y."/>
            <person name="Yamamoto T.S."/>
            <person name="Takagi C."/>
            <person name="Heald R."/>
            <person name="Miller K."/>
            <person name="Haudenschild C."/>
            <person name="Kitzman J."/>
            <person name="Nakayama T."/>
            <person name="Izutsu Y."/>
            <person name="Robert J."/>
            <person name="Fortriede J."/>
            <person name="Burns K."/>
            <person name="Lotay V."/>
            <person name="Karimi K."/>
            <person name="Yasuoka Y."/>
            <person name="Dichmann D.S."/>
            <person name="Flajnik M.F."/>
            <person name="Houston D.W."/>
            <person name="Shendure J."/>
            <person name="DuPasquier L."/>
            <person name="Vize P.D."/>
            <person name="Zorn A.M."/>
            <person name="Ito M."/>
            <person name="Marcotte E.M."/>
            <person name="Wallingford J.B."/>
            <person name="Ito Y."/>
            <person name="Asashima M."/>
            <person name="Ueno N."/>
            <person name="Matsuda Y."/>
            <person name="Veenstra G.J."/>
            <person name="Fujiyama A."/>
            <person name="Harland R.M."/>
            <person name="Taira M."/>
            <person name="Rokhsar D.S."/>
        </authorList>
    </citation>
    <scope>NUCLEOTIDE SEQUENCE [LARGE SCALE GENOMIC DNA]</scope>
    <source>
        <strain evidence="3">J</strain>
    </source>
</reference>
<gene>
    <name evidence="2" type="ORF">XELAEV_18032806mg</name>
</gene>
<dbReference type="AlphaFoldDB" id="A0A974CJ48"/>
<name>A0A974CJ48_XENLA</name>
<feature type="region of interest" description="Disordered" evidence="1">
    <location>
        <begin position="68"/>
        <end position="88"/>
    </location>
</feature>
<evidence type="ECO:0000313" key="2">
    <source>
        <dbReference type="EMBL" id="OCT73842.1"/>
    </source>
</evidence>
<sequence length="88" mass="10017">MVHILNQHLEVLAILILKYPYPGNTSVINPQSLDVDSPRPDCIHQPSISRNNHIYTLKHHFSSFSHQTSTLKRHSSPLDNSSSFSKDK</sequence>
<protein>
    <submittedName>
        <fullName evidence="2">Uncharacterized protein</fullName>
    </submittedName>
</protein>